<dbReference type="InterPro" id="IPR002104">
    <property type="entry name" value="Integrase_catalytic"/>
</dbReference>
<dbReference type="Gene3D" id="1.10.443.10">
    <property type="entry name" value="Intergrase catalytic core"/>
    <property type="match status" value="1"/>
</dbReference>
<dbReference type="InterPro" id="IPR013762">
    <property type="entry name" value="Integrase-like_cat_sf"/>
</dbReference>
<dbReference type="GO" id="GO:0015074">
    <property type="term" value="P:DNA integration"/>
    <property type="evidence" value="ECO:0007669"/>
    <property type="project" value="UniProtKB-KW"/>
</dbReference>
<dbReference type="InterPro" id="IPR010998">
    <property type="entry name" value="Integrase_recombinase_N"/>
</dbReference>
<dbReference type="AlphaFoldDB" id="A0A7V8V892"/>
<keyword evidence="3 5" id="KW-0238">DNA-binding</keyword>
<dbReference type="RefSeq" id="WP_207398102.1">
    <property type="nucleotide sequence ID" value="NZ_JABRWO010000011.1"/>
</dbReference>
<dbReference type="Pfam" id="PF00589">
    <property type="entry name" value="Phage_integrase"/>
    <property type="match status" value="1"/>
</dbReference>
<dbReference type="InterPro" id="IPR011010">
    <property type="entry name" value="DNA_brk_join_enz"/>
</dbReference>
<feature type="domain" description="Core-binding (CB)" evidence="7">
    <location>
        <begin position="27"/>
        <end position="109"/>
    </location>
</feature>
<dbReference type="GO" id="GO:0006310">
    <property type="term" value="P:DNA recombination"/>
    <property type="evidence" value="ECO:0007669"/>
    <property type="project" value="UniProtKB-KW"/>
</dbReference>
<dbReference type="InterPro" id="IPR044068">
    <property type="entry name" value="CB"/>
</dbReference>
<dbReference type="PROSITE" id="PS51898">
    <property type="entry name" value="TYR_RECOMBINASE"/>
    <property type="match status" value="1"/>
</dbReference>
<dbReference type="PANTHER" id="PTHR30349">
    <property type="entry name" value="PHAGE INTEGRASE-RELATED"/>
    <property type="match status" value="1"/>
</dbReference>
<gene>
    <name evidence="8" type="primary">xerC_3</name>
    <name evidence="8" type="ORF">HOV93_38930</name>
</gene>
<evidence type="ECO:0000256" key="5">
    <source>
        <dbReference type="PROSITE-ProRule" id="PRU01248"/>
    </source>
</evidence>
<dbReference type="PROSITE" id="PS51900">
    <property type="entry name" value="CB"/>
    <property type="match status" value="1"/>
</dbReference>
<evidence type="ECO:0000313" key="9">
    <source>
        <dbReference type="Proteomes" id="UP000551616"/>
    </source>
</evidence>
<dbReference type="GO" id="GO:0003677">
    <property type="term" value="F:DNA binding"/>
    <property type="evidence" value="ECO:0007669"/>
    <property type="project" value="UniProtKB-UniRule"/>
</dbReference>
<dbReference type="CDD" id="cd00397">
    <property type="entry name" value="DNA_BRE_C"/>
    <property type="match status" value="1"/>
</dbReference>
<reference evidence="8 9" key="1">
    <citation type="submission" date="2020-05" db="EMBL/GenBank/DDBJ databases">
        <title>Bremerella alba sp. nov., a novel planctomycete isolated from the surface of the macroalga Fucus spiralis.</title>
        <authorList>
            <person name="Godinho O."/>
            <person name="Botelho R."/>
            <person name="Albuquerque L."/>
            <person name="Wiegand S."/>
            <person name="Da Costa M.S."/>
            <person name="Lobo-Da-Cunha A."/>
            <person name="Jogler C."/>
            <person name="Lage O.M."/>
        </authorList>
    </citation>
    <scope>NUCLEOTIDE SEQUENCE [LARGE SCALE GENOMIC DNA]</scope>
    <source>
        <strain evidence="8 9">FF15</strain>
    </source>
</reference>
<dbReference type="InterPro" id="IPR050090">
    <property type="entry name" value="Tyrosine_recombinase_XerCD"/>
</dbReference>
<accession>A0A7V8V892</accession>
<protein>
    <submittedName>
        <fullName evidence="8">Tyrosine recombinase XerC</fullName>
    </submittedName>
</protein>
<proteinExistence type="inferred from homology"/>
<evidence type="ECO:0000256" key="3">
    <source>
        <dbReference type="ARBA" id="ARBA00023125"/>
    </source>
</evidence>
<evidence type="ECO:0000256" key="1">
    <source>
        <dbReference type="ARBA" id="ARBA00008857"/>
    </source>
</evidence>
<dbReference type="Proteomes" id="UP000551616">
    <property type="component" value="Unassembled WGS sequence"/>
</dbReference>
<feature type="domain" description="Tyr recombinase" evidence="6">
    <location>
        <begin position="130"/>
        <end position="307"/>
    </location>
</feature>
<dbReference type="Pfam" id="PF02899">
    <property type="entry name" value="Phage_int_SAM_1"/>
    <property type="match status" value="1"/>
</dbReference>
<comment type="caution">
    <text evidence="8">The sequence shown here is derived from an EMBL/GenBank/DDBJ whole genome shotgun (WGS) entry which is preliminary data.</text>
</comment>
<evidence type="ECO:0000259" key="6">
    <source>
        <dbReference type="PROSITE" id="PS51898"/>
    </source>
</evidence>
<dbReference type="InterPro" id="IPR004107">
    <property type="entry name" value="Integrase_SAM-like_N"/>
</dbReference>
<dbReference type="EMBL" id="JABRWO010000011">
    <property type="protein sequence ID" value="MBA2116701.1"/>
    <property type="molecule type" value="Genomic_DNA"/>
</dbReference>
<keyword evidence="9" id="KW-1185">Reference proteome</keyword>
<keyword evidence="4" id="KW-0233">DNA recombination</keyword>
<dbReference type="SUPFAM" id="SSF56349">
    <property type="entry name" value="DNA breaking-rejoining enzymes"/>
    <property type="match status" value="1"/>
</dbReference>
<comment type="similarity">
    <text evidence="1">Belongs to the 'phage' integrase family.</text>
</comment>
<evidence type="ECO:0000259" key="7">
    <source>
        <dbReference type="PROSITE" id="PS51900"/>
    </source>
</evidence>
<evidence type="ECO:0000256" key="4">
    <source>
        <dbReference type="ARBA" id="ARBA00023172"/>
    </source>
</evidence>
<evidence type="ECO:0000256" key="2">
    <source>
        <dbReference type="ARBA" id="ARBA00022908"/>
    </source>
</evidence>
<sequence>MSNSRPEDRKNWGDNVFPGISIGREVDSLFDQFMDNIDLADNSRRAIENDLRKFVKWFVESNNEPMNIDRVTTRDVADFRDHLRRVQHQSVATVNRALVSVRRFFSWLYHKQHIKKNPANTVKELRSVELAPKGLDRTDVRKLLREVELREDIRANAIFHLFLYTGCRCGDLVALELSDVLIGERTGSVTFRQGKGGKQRSVPLPIQLRRALSDYLSCRPPVEFSHVVIGERGPLGERGIRAICDKYSAYIGIKIHPHLLRHTMAHQYLESNPGDLVGLAQILGHSNLNTTAQYTKKTAEDLGRTIGKLDY</sequence>
<organism evidence="8 9">
    <name type="scientific">Bremerella alba</name>
    <dbReference type="NCBI Taxonomy" id="980252"/>
    <lineage>
        <taxon>Bacteria</taxon>
        <taxon>Pseudomonadati</taxon>
        <taxon>Planctomycetota</taxon>
        <taxon>Planctomycetia</taxon>
        <taxon>Pirellulales</taxon>
        <taxon>Pirellulaceae</taxon>
        <taxon>Bremerella</taxon>
    </lineage>
</organism>
<dbReference type="PANTHER" id="PTHR30349:SF41">
    <property type="entry name" value="INTEGRASE_RECOMBINASE PROTEIN MJ0367-RELATED"/>
    <property type="match status" value="1"/>
</dbReference>
<evidence type="ECO:0000313" key="8">
    <source>
        <dbReference type="EMBL" id="MBA2116701.1"/>
    </source>
</evidence>
<keyword evidence="2" id="KW-0229">DNA integration</keyword>
<name>A0A7V8V892_9BACT</name>
<dbReference type="Gene3D" id="1.10.150.130">
    <property type="match status" value="1"/>
</dbReference>